<dbReference type="InterPro" id="IPR036515">
    <property type="entry name" value="Transposase_17_sf"/>
</dbReference>
<dbReference type="Proteomes" id="UP001148203">
    <property type="component" value="Unassembled WGS sequence"/>
</dbReference>
<dbReference type="SUPFAM" id="SSF143422">
    <property type="entry name" value="Transposase IS200-like"/>
    <property type="match status" value="1"/>
</dbReference>
<reference evidence="2 3" key="1">
    <citation type="submission" date="2022-05" db="EMBL/GenBank/DDBJ databases">
        <title>Novel Pseudomonas spp. Isolated from a Rainbow Trout Aquaculture Facility.</title>
        <authorList>
            <person name="Testerman T."/>
            <person name="Graf J."/>
        </authorList>
    </citation>
    <scope>NUCLEOTIDE SEQUENCE [LARGE SCALE GENOMIC DNA]</scope>
    <source>
        <strain evidence="2 3">ID681</strain>
    </source>
</reference>
<keyword evidence="3" id="KW-1185">Reference proteome</keyword>
<dbReference type="InterPro" id="IPR002686">
    <property type="entry name" value="Transposase_17"/>
</dbReference>
<name>A0ABT5NKD2_9PSED</name>
<dbReference type="EMBL" id="JAMDGY010000002">
    <property type="protein sequence ID" value="MDD0988981.1"/>
    <property type="molecule type" value="Genomic_DNA"/>
</dbReference>
<dbReference type="Gene3D" id="3.30.70.1290">
    <property type="entry name" value="Transposase IS200-like"/>
    <property type="match status" value="1"/>
</dbReference>
<dbReference type="SMART" id="SM01321">
    <property type="entry name" value="Y1_Tnp"/>
    <property type="match status" value="1"/>
</dbReference>
<dbReference type="Pfam" id="PF01797">
    <property type="entry name" value="Y1_Tnp"/>
    <property type="match status" value="1"/>
</dbReference>
<dbReference type="PANTHER" id="PTHR36966">
    <property type="entry name" value="REP-ASSOCIATED TYROSINE TRANSPOSASE"/>
    <property type="match status" value="1"/>
</dbReference>
<protein>
    <submittedName>
        <fullName evidence="2">Transposase</fullName>
    </submittedName>
</protein>
<feature type="domain" description="Transposase IS200-like" evidence="1">
    <location>
        <begin position="16"/>
        <end position="130"/>
    </location>
</feature>
<accession>A0ABT5NKD2</accession>
<organism evidence="2 3">
    <name type="scientific">Pseudomonas fontis</name>
    <dbReference type="NCBI Taxonomy" id="2942633"/>
    <lineage>
        <taxon>Bacteria</taxon>
        <taxon>Pseudomonadati</taxon>
        <taxon>Pseudomonadota</taxon>
        <taxon>Gammaproteobacteria</taxon>
        <taxon>Pseudomonadales</taxon>
        <taxon>Pseudomonadaceae</taxon>
        <taxon>Pseudomonas</taxon>
    </lineage>
</organism>
<dbReference type="PANTHER" id="PTHR36966:SF1">
    <property type="entry name" value="REP-ASSOCIATED TYROSINE TRANSPOSASE"/>
    <property type="match status" value="1"/>
</dbReference>
<evidence type="ECO:0000313" key="2">
    <source>
        <dbReference type="EMBL" id="MDD0988981.1"/>
    </source>
</evidence>
<dbReference type="InterPro" id="IPR052715">
    <property type="entry name" value="RAYT_transposase"/>
</dbReference>
<dbReference type="NCBIfam" id="NF047646">
    <property type="entry name" value="REP_Tyr_transpos"/>
    <property type="match status" value="1"/>
</dbReference>
<evidence type="ECO:0000313" key="3">
    <source>
        <dbReference type="Proteomes" id="UP001148203"/>
    </source>
</evidence>
<proteinExistence type="predicted"/>
<comment type="caution">
    <text evidence="2">The sequence shown here is derived from an EMBL/GenBank/DDBJ whole genome shotgun (WGS) entry which is preliminary data.</text>
</comment>
<sequence length="151" mass="17504">MSRERAHGLYSGRVSEVGRAYLVTAVTDRRRALFVDWMSGRLLVREFRSLHESRQVQSMAWVVMPDHFHWLFQLQGSSLGAVMRKVKSRSSLALNSVRGETGRVWQKGYHDQAVRQEDDVRCIARYIVNNPIRAGLVTRVGDYPLWDAMWL</sequence>
<dbReference type="RefSeq" id="WP_273913065.1">
    <property type="nucleotide sequence ID" value="NZ_JAMDGX010000073.1"/>
</dbReference>
<evidence type="ECO:0000259" key="1">
    <source>
        <dbReference type="SMART" id="SM01321"/>
    </source>
</evidence>
<gene>
    <name evidence="2" type="ORF">M5G11_00325</name>
</gene>